<dbReference type="EMBL" id="AJVK01015223">
    <property type="status" value="NOT_ANNOTATED_CDS"/>
    <property type="molecule type" value="Genomic_DNA"/>
</dbReference>
<dbReference type="Proteomes" id="UP000092462">
    <property type="component" value="Unassembled WGS sequence"/>
</dbReference>
<evidence type="ECO:0000313" key="3">
    <source>
        <dbReference type="Proteomes" id="UP000092462"/>
    </source>
</evidence>
<evidence type="ECO:0000256" key="1">
    <source>
        <dbReference type="SAM" id="MobiDB-lite"/>
    </source>
</evidence>
<reference evidence="2" key="1">
    <citation type="submission" date="2022-08" db="UniProtKB">
        <authorList>
            <consortium name="EnsemblMetazoa"/>
        </authorList>
    </citation>
    <scope>IDENTIFICATION</scope>
    <source>
        <strain evidence="2">Israel</strain>
    </source>
</reference>
<feature type="compositionally biased region" description="Acidic residues" evidence="1">
    <location>
        <begin position="57"/>
        <end position="79"/>
    </location>
</feature>
<dbReference type="EnsemblMetazoa" id="PPAI007232-RA">
    <property type="protein sequence ID" value="PPAI007232-PA"/>
    <property type="gene ID" value="PPAI007232"/>
</dbReference>
<organism evidence="2 3">
    <name type="scientific">Phlebotomus papatasi</name>
    <name type="common">Sandfly</name>
    <dbReference type="NCBI Taxonomy" id="29031"/>
    <lineage>
        <taxon>Eukaryota</taxon>
        <taxon>Metazoa</taxon>
        <taxon>Ecdysozoa</taxon>
        <taxon>Arthropoda</taxon>
        <taxon>Hexapoda</taxon>
        <taxon>Insecta</taxon>
        <taxon>Pterygota</taxon>
        <taxon>Neoptera</taxon>
        <taxon>Endopterygota</taxon>
        <taxon>Diptera</taxon>
        <taxon>Nematocera</taxon>
        <taxon>Psychodoidea</taxon>
        <taxon>Psychodidae</taxon>
        <taxon>Phlebotomus</taxon>
        <taxon>Phlebotomus</taxon>
    </lineage>
</organism>
<protein>
    <submittedName>
        <fullName evidence="2">Uncharacterized protein</fullName>
    </submittedName>
</protein>
<dbReference type="VEuPathDB" id="VectorBase:PPAI007232"/>
<keyword evidence="3" id="KW-1185">Reference proteome</keyword>
<evidence type="ECO:0000313" key="2">
    <source>
        <dbReference type="EnsemblMetazoa" id="PPAI007232-PA"/>
    </source>
</evidence>
<proteinExistence type="predicted"/>
<name>A0A1B0GPM9_PHLPP</name>
<dbReference type="AlphaFoldDB" id="A0A1B0GPM9"/>
<sequence>MYRGDKGDQGVPGLDAPCPLGTDGLPLPGCGWRPPKETFVPPPPHKDYLPDITGPDPDADYDPEEEDPGGPEEEYDDYQENLHQMD</sequence>
<accession>A0A1B0GPM9</accession>
<feature type="region of interest" description="Disordered" evidence="1">
    <location>
        <begin position="1"/>
        <end position="86"/>
    </location>
</feature>
<dbReference type="VEuPathDB" id="VectorBase:PPAPM1_007118"/>